<evidence type="ECO:0000256" key="1">
    <source>
        <dbReference type="SAM" id="SignalP"/>
    </source>
</evidence>
<dbReference type="PANTHER" id="PTHR43784">
    <property type="entry name" value="GDSL-LIKE LIPASE/ACYLHYDROLASE, PUTATIVE (AFU_ORTHOLOGUE AFUA_2G00820)-RELATED"/>
    <property type="match status" value="1"/>
</dbReference>
<dbReference type="InterPro" id="IPR036514">
    <property type="entry name" value="SGNH_hydro_sf"/>
</dbReference>
<feature type="signal peptide" evidence="1">
    <location>
        <begin position="1"/>
        <end position="34"/>
    </location>
</feature>
<dbReference type="SUPFAM" id="SSF52266">
    <property type="entry name" value="SGNH hydrolase"/>
    <property type="match status" value="1"/>
</dbReference>
<keyword evidence="1" id="KW-0732">Signal</keyword>
<reference evidence="3 4" key="1">
    <citation type="submission" date="2024-10" db="EMBL/GenBank/DDBJ databases">
        <title>The Natural Products Discovery Center: Release of the First 8490 Sequenced Strains for Exploring Actinobacteria Biosynthetic Diversity.</title>
        <authorList>
            <person name="Kalkreuter E."/>
            <person name="Kautsar S.A."/>
            <person name="Yang D."/>
            <person name="Bader C.D."/>
            <person name="Teijaro C.N."/>
            <person name="Fluegel L."/>
            <person name="Davis C.M."/>
            <person name="Simpson J.R."/>
            <person name="Lauterbach L."/>
            <person name="Steele A.D."/>
            <person name="Gui C."/>
            <person name="Meng S."/>
            <person name="Li G."/>
            <person name="Viehrig K."/>
            <person name="Ye F."/>
            <person name="Su P."/>
            <person name="Kiefer A.F."/>
            <person name="Nichols A."/>
            <person name="Cepeda A.J."/>
            <person name="Yan W."/>
            <person name="Fan B."/>
            <person name="Jiang Y."/>
            <person name="Adhikari A."/>
            <person name="Zheng C.-J."/>
            <person name="Schuster L."/>
            <person name="Cowan T.M."/>
            <person name="Smanski M.J."/>
            <person name="Chevrette M.G."/>
            <person name="De Carvalho L.P.S."/>
            <person name="Shen B."/>
        </authorList>
    </citation>
    <scope>NUCLEOTIDE SEQUENCE [LARGE SCALE GENOMIC DNA]</scope>
    <source>
        <strain evidence="3 4">NPDC012540</strain>
    </source>
</reference>
<dbReference type="InterPro" id="IPR006311">
    <property type="entry name" value="TAT_signal"/>
</dbReference>
<keyword evidence="4" id="KW-1185">Reference proteome</keyword>
<accession>A0ABW6X918</accession>
<keyword evidence="3" id="KW-0378">Hydrolase</keyword>
<evidence type="ECO:0000313" key="3">
    <source>
        <dbReference type="EMBL" id="MFF5897708.1"/>
    </source>
</evidence>
<dbReference type="GO" id="GO:0016787">
    <property type="term" value="F:hydrolase activity"/>
    <property type="evidence" value="ECO:0007669"/>
    <property type="project" value="UniProtKB-KW"/>
</dbReference>
<dbReference type="InterPro" id="IPR053140">
    <property type="entry name" value="GDSL_Rv0518-like"/>
</dbReference>
<feature type="chain" id="PRO_5047424081" evidence="1">
    <location>
        <begin position="35"/>
        <end position="389"/>
    </location>
</feature>
<dbReference type="RefSeq" id="WP_387903162.1">
    <property type="nucleotide sequence ID" value="NZ_JBIBEG010000004.1"/>
</dbReference>
<comment type="caution">
    <text evidence="3">The sequence shown here is derived from an EMBL/GenBank/DDBJ whole genome shotgun (WGS) entry which is preliminary data.</text>
</comment>
<dbReference type="InterPro" id="IPR013830">
    <property type="entry name" value="SGNH_hydro"/>
</dbReference>
<dbReference type="Pfam" id="PF13472">
    <property type="entry name" value="Lipase_GDSL_2"/>
    <property type="match status" value="1"/>
</dbReference>
<dbReference type="PANTHER" id="PTHR43784:SF2">
    <property type="entry name" value="GDSL-LIKE LIPASE_ACYLHYDROLASE, PUTATIVE (AFU_ORTHOLOGUE AFUA_2G00820)-RELATED"/>
    <property type="match status" value="1"/>
</dbReference>
<dbReference type="EMBL" id="JBIBEG010000004">
    <property type="protein sequence ID" value="MFF5897708.1"/>
    <property type="molecule type" value="Genomic_DNA"/>
</dbReference>
<name>A0ABW6X918_9ACTN</name>
<gene>
    <name evidence="3" type="ORF">ACFY8O_17470</name>
</gene>
<evidence type="ECO:0000313" key="4">
    <source>
        <dbReference type="Proteomes" id="UP001602322"/>
    </source>
</evidence>
<dbReference type="CDD" id="cd01830">
    <property type="entry name" value="XynE_like"/>
    <property type="match status" value="1"/>
</dbReference>
<dbReference type="Gene3D" id="3.40.50.1110">
    <property type="entry name" value="SGNH hydrolase"/>
    <property type="match status" value="1"/>
</dbReference>
<evidence type="ECO:0000259" key="2">
    <source>
        <dbReference type="Pfam" id="PF13472"/>
    </source>
</evidence>
<dbReference type="PROSITE" id="PS51318">
    <property type="entry name" value="TAT"/>
    <property type="match status" value="1"/>
</dbReference>
<organism evidence="3 4">
    <name type="scientific">Streptomyces argenteolus</name>
    <dbReference type="NCBI Taxonomy" id="67274"/>
    <lineage>
        <taxon>Bacteria</taxon>
        <taxon>Bacillati</taxon>
        <taxon>Actinomycetota</taxon>
        <taxon>Actinomycetes</taxon>
        <taxon>Kitasatosporales</taxon>
        <taxon>Streptomycetaceae</taxon>
        <taxon>Streptomyces</taxon>
    </lineage>
</organism>
<proteinExistence type="predicted"/>
<protein>
    <submittedName>
        <fullName evidence="3">SGNH/GDSL hydrolase family protein</fullName>
    </submittedName>
</protein>
<feature type="domain" description="SGNH hydrolase-type esterase" evidence="2">
    <location>
        <begin position="196"/>
        <end position="378"/>
    </location>
</feature>
<dbReference type="Proteomes" id="UP001602322">
    <property type="component" value="Unassembled WGS sequence"/>
</dbReference>
<sequence>MPAVTAAGPARRGILTAAAAGVAVAAAAPAAARAAQSDGPGGPGRAGSWVTSWATAQTAPTATDTVAATGLTDGRVSASVRLTAGGGVRLRYGNAFGTVPVLIGPVTAGGRAVTFGGRQQAWLAAGASLTSDPVGGLRAPEGSALTVETRLPGPTGPLSFHRNTHASHSVDGMRTTSVFLLTGVEVTGAYGPVVAVFGDSVTEGVGTPDDADLRWPDQLARRLPGSAVANLGVSGNRLLLDDARFGPGGQARFDRDVLSLPGLRTVLVQLGVNDLQQPPSQTDPARVLDGYRQLVLRARNAGLRIVGATVTPFEGWTRWTPELDEVRQRINRVIRTGRLFDSVADFDTALRDPARPSRLLPAFDSGDGLHPNPSGHAALAAAVDRRTLL</sequence>